<evidence type="ECO:0000313" key="2">
    <source>
        <dbReference type="Proteomes" id="UP001279734"/>
    </source>
</evidence>
<gene>
    <name evidence="1" type="ORF">Nepgr_021782</name>
</gene>
<dbReference type="AlphaFoldDB" id="A0AAD3T1G8"/>
<dbReference type="Proteomes" id="UP001279734">
    <property type="component" value="Unassembled WGS sequence"/>
</dbReference>
<accession>A0AAD3T1G8</accession>
<comment type="caution">
    <text evidence="1">The sequence shown here is derived from an EMBL/GenBank/DDBJ whole genome shotgun (WGS) entry which is preliminary data.</text>
</comment>
<evidence type="ECO:0000313" key="1">
    <source>
        <dbReference type="EMBL" id="GMH19941.1"/>
    </source>
</evidence>
<proteinExistence type="predicted"/>
<organism evidence="1 2">
    <name type="scientific">Nepenthes gracilis</name>
    <name type="common">Slender pitcher plant</name>
    <dbReference type="NCBI Taxonomy" id="150966"/>
    <lineage>
        <taxon>Eukaryota</taxon>
        <taxon>Viridiplantae</taxon>
        <taxon>Streptophyta</taxon>
        <taxon>Embryophyta</taxon>
        <taxon>Tracheophyta</taxon>
        <taxon>Spermatophyta</taxon>
        <taxon>Magnoliopsida</taxon>
        <taxon>eudicotyledons</taxon>
        <taxon>Gunneridae</taxon>
        <taxon>Pentapetalae</taxon>
        <taxon>Caryophyllales</taxon>
        <taxon>Nepenthaceae</taxon>
        <taxon>Nepenthes</taxon>
    </lineage>
</organism>
<reference evidence="1" key="1">
    <citation type="submission" date="2023-05" db="EMBL/GenBank/DDBJ databases">
        <title>Nepenthes gracilis genome sequencing.</title>
        <authorList>
            <person name="Fukushima K."/>
        </authorList>
    </citation>
    <scope>NUCLEOTIDE SEQUENCE</scope>
    <source>
        <strain evidence="1">SING2019-196</strain>
    </source>
</reference>
<sequence>MMPPCGNKLHFCDPASDCTQLRLSRTASLPSKKSKATYDFTVFASTNSLSATINESRAWVKDVRNPTIDLSAGSAPRMEGLCKSSFSTEVLSSFAENIFAWDNTDSPAT</sequence>
<dbReference type="EMBL" id="BSYO01000021">
    <property type="protein sequence ID" value="GMH19941.1"/>
    <property type="molecule type" value="Genomic_DNA"/>
</dbReference>
<protein>
    <submittedName>
        <fullName evidence="1">Uncharacterized protein</fullName>
    </submittedName>
</protein>
<keyword evidence="2" id="KW-1185">Reference proteome</keyword>
<name>A0AAD3T1G8_NEPGR</name>